<dbReference type="AlphaFoldDB" id="A0A0A2FD23"/>
<organism evidence="1 2">
    <name type="scientific">Porphyromonas gulae</name>
    <dbReference type="NCBI Taxonomy" id="111105"/>
    <lineage>
        <taxon>Bacteria</taxon>
        <taxon>Pseudomonadati</taxon>
        <taxon>Bacteroidota</taxon>
        <taxon>Bacteroidia</taxon>
        <taxon>Bacteroidales</taxon>
        <taxon>Porphyromonadaceae</taxon>
        <taxon>Porphyromonas</taxon>
    </lineage>
</organism>
<dbReference type="SUPFAM" id="SSF48371">
    <property type="entry name" value="ARM repeat"/>
    <property type="match status" value="1"/>
</dbReference>
<proteinExistence type="predicted"/>
<reference evidence="1 2" key="1">
    <citation type="submission" date="2014-08" db="EMBL/GenBank/DDBJ databases">
        <title>Porphyromonas gulae strain:COT-052_OH1451 Genome sequencing.</title>
        <authorList>
            <person name="Wallis C."/>
            <person name="Deusch O."/>
            <person name="O'Flynn C."/>
            <person name="Davis I."/>
            <person name="Jospin G."/>
            <person name="Darling A.E."/>
            <person name="Coil D.A."/>
            <person name="Alexiev A."/>
            <person name="Horsfall A."/>
            <person name="Kirkwood N."/>
            <person name="Harris S."/>
            <person name="Eisen J.A."/>
        </authorList>
    </citation>
    <scope>NUCLEOTIDE SEQUENCE [LARGE SCALE GENOMIC DNA]</scope>
    <source>
        <strain evidence="2">COT-052 OH1451</strain>
    </source>
</reference>
<dbReference type="InterPro" id="IPR011989">
    <property type="entry name" value="ARM-like"/>
</dbReference>
<protein>
    <recommendedName>
        <fullName evidence="3">HEAT repeat protein</fullName>
    </recommendedName>
</protein>
<dbReference type="Gene3D" id="1.25.10.10">
    <property type="entry name" value="Leucine-rich Repeat Variant"/>
    <property type="match status" value="1"/>
</dbReference>
<dbReference type="EMBL" id="JRAI01000005">
    <property type="protein sequence ID" value="KGN88022.1"/>
    <property type="molecule type" value="Genomic_DNA"/>
</dbReference>
<evidence type="ECO:0000313" key="1">
    <source>
        <dbReference type="EMBL" id="KGN88022.1"/>
    </source>
</evidence>
<dbReference type="InterPro" id="IPR043919">
    <property type="entry name" value="DUF5758"/>
</dbReference>
<dbReference type="InterPro" id="IPR016024">
    <property type="entry name" value="ARM-type_fold"/>
</dbReference>
<dbReference type="Proteomes" id="UP000030130">
    <property type="component" value="Unassembled WGS sequence"/>
</dbReference>
<comment type="caution">
    <text evidence="1">The sequence shown here is derived from an EMBL/GenBank/DDBJ whole genome shotgun (WGS) entry which is preliminary data.</text>
</comment>
<evidence type="ECO:0008006" key="3">
    <source>
        <dbReference type="Google" id="ProtNLM"/>
    </source>
</evidence>
<accession>A0A0A2FD23</accession>
<gene>
    <name evidence="1" type="ORF">HR08_01150</name>
</gene>
<name>A0A0A2FD23_9PORP</name>
<sequence>MNACQGRDIPLEIIEKGLKDSDWRVRQAAMNACQGRDIPLEIIEKWLKDSDCDVRQAAMNACQGRDIPLEIIEKGLKDSDCDVRQAAMNACQGRDIPLEIIEKWLKDSDWRFRQAAMKISKERGMEFAATRTIDPPKEVYKKCIGGVIVVAEIPENAHIRGRYNGKCRASEAVIKDIIGDIQGERIGVSIYDTKTMYEVGDHIIIDNFDMSDDECSTGFHFFCTKEEADRF</sequence>
<evidence type="ECO:0000313" key="2">
    <source>
        <dbReference type="Proteomes" id="UP000030130"/>
    </source>
</evidence>
<dbReference type="Pfam" id="PF19062">
    <property type="entry name" value="DUF5758"/>
    <property type="match status" value="1"/>
</dbReference>
<dbReference type="OrthoDB" id="100605at2"/>